<name>A0A0C5WF47_9FLAO</name>
<dbReference type="EMBL" id="CP007202">
    <property type="protein sequence ID" value="AJR04837.1"/>
    <property type="molecule type" value="Genomic_DNA"/>
</dbReference>
<protein>
    <submittedName>
        <fullName evidence="1">Uncharacterized protein</fullName>
    </submittedName>
</protein>
<dbReference type="Proteomes" id="UP000032229">
    <property type="component" value="Chromosome"/>
</dbReference>
<dbReference type="RefSeq" id="WP_044638097.1">
    <property type="nucleotide sequence ID" value="NZ_CP007202.1"/>
</dbReference>
<proteinExistence type="predicted"/>
<dbReference type="HOGENOM" id="CLU_1958089_0_0_10"/>
<keyword evidence="2" id="KW-1185">Reference proteome</keyword>
<evidence type="ECO:0000313" key="1">
    <source>
        <dbReference type="EMBL" id="AJR04837.1"/>
    </source>
</evidence>
<sequence length="128" mass="14179">MAHAIAQLGDFTLDSCKEYQDSQGHGGVMIPYNPSTGRYDVANAIDLFEHFYPNGSFNLAPNINLQGGSMNDNVFFFRQVSNGSVVGSHAVNAIWYDESSRTITYRDYQNGGRMAFASLDDVIVVFNH</sequence>
<gene>
    <name evidence="1" type="ORF">AW14_06820</name>
</gene>
<dbReference type="KEGG" id="sze:AW14_06820"/>
<dbReference type="STRING" id="1454006.AW14_06820"/>
<evidence type="ECO:0000313" key="2">
    <source>
        <dbReference type="Proteomes" id="UP000032229"/>
    </source>
</evidence>
<organism evidence="1 2">
    <name type="scientific">Siansivirga zeaxanthinifaciens CC-SAMT-1</name>
    <dbReference type="NCBI Taxonomy" id="1454006"/>
    <lineage>
        <taxon>Bacteria</taxon>
        <taxon>Pseudomonadati</taxon>
        <taxon>Bacteroidota</taxon>
        <taxon>Flavobacteriia</taxon>
        <taxon>Flavobacteriales</taxon>
        <taxon>Flavobacteriaceae</taxon>
        <taxon>Siansivirga</taxon>
    </lineage>
</organism>
<dbReference type="AlphaFoldDB" id="A0A0C5WF47"/>
<accession>A0A0C5WF47</accession>
<reference evidence="1 2" key="1">
    <citation type="submission" date="2014-02" db="EMBL/GenBank/DDBJ databases">
        <authorList>
            <person name="Young C.-C."/>
            <person name="Hameed A."/>
            <person name="Huang H.-C."/>
            <person name="Shahina M."/>
        </authorList>
    </citation>
    <scope>NUCLEOTIDE SEQUENCE [LARGE SCALE GENOMIC DNA]</scope>
    <source>
        <strain evidence="1 2">CC-SAMT-1</strain>
    </source>
</reference>